<feature type="compositionally biased region" description="Low complexity" evidence="2">
    <location>
        <begin position="278"/>
        <end position="291"/>
    </location>
</feature>
<feature type="compositionally biased region" description="Pro residues" evidence="2">
    <location>
        <begin position="494"/>
        <end position="522"/>
    </location>
</feature>
<evidence type="ECO:0000256" key="2">
    <source>
        <dbReference type="SAM" id="MobiDB-lite"/>
    </source>
</evidence>
<dbReference type="EMBL" id="GL985057">
    <property type="protein sequence ID" value="EGR51628.1"/>
    <property type="molecule type" value="Genomic_DNA"/>
</dbReference>
<protein>
    <submittedName>
        <fullName evidence="5">Predicted protein</fullName>
    </submittedName>
</protein>
<dbReference type="InterPro" id="IPR011993">
    <property type="entry name" value="PH-like_dom_sf"/>
</dbReference>
<feature type="compositionally biased region" description="Pro residues" evidence="2">
    <location>
        <begin position="310"/>
        <end position="330"/>
    </location>
</feature>
<feature type="domain" description="WH1" evidence="3">
    <location>
        <begin position="17"/>
        <end position="129"/>
    </location>
</feature>
<feature type="compositionally biased region" description="Pro residues" evidence="2">
    <location>
        <begin position="379"/>
        <end position="404"/>
    </location>
</feature>
<dbReference type="STRING" id="431241.G0RAM9"/>
<evidence type="ECO:0000313" key="6">
    <source>
        <dbReference type="Proteomes" id="UP000008984"/>
    </source>
</evidence>
<feature type="compositionally biased region" description="Low complexity" evidence="2">
    <location>
        <begin position="563"/>
        <end position="594"/>
    </location>
</feature>
<organism evidence="6">
    <name type="scientific">Hypocrea jecorina (strain QM6a)</name>
    <name type="common">Trichoderma reesei</name>
    <dbReference type="NCBI Taxonomy" id="431241"/>
    <lineage>
        <taxon>Eukaryota</taxon>
        <taxon>Fungi</taxon>
        <taxon>Dikarya</taxon>
        <taxon>Ascomycota</taxon>
        <taxon>Pezizomycotina</taxon>
        <taxon>Sordariomycetes</taxon>
        <taxon>Hypocreomycetidae</taxon>
        <taxon>Hypocreales</taxon>
        <taxon>Hypocreaceae</taxon>
        <taxon>Trichoderma</taxon>
    </lineage>
</organism>
<evidence type="ECO:0000259" key="4">
    <source>
        <dbReference type="PROSITE" id="PS51082"/>
    </source>
</evidence>
<dbReference type="Proteomes" id="UP000008984">
    <property type="component" value="Unassembled WGS sequence"/>
</dbReference>
<name>G0RAM9_HYPJQ</name>
<feature type="region of interest" description="Disordered" evidence="2">
    <location>
        <begin position="121"/>
        <end position="147"/>
    </location>
</feature>
<dbReference type="PROSITE" id="PS51082">
    <property type="entry name" value="WH2"/>
    <property type="match status" value="1"/>
</dbReference>
<evidence type="ECO:0000259" key="3">
    <source>
        <dbReference type="PROSITE" id="PS50229"/>
    </source>
</evidence>
<dbReference type="SUPFAM" id="SSF50729">
    <property type="entry name" value="PH domain-like"/>
    <property type="match status" value="1"/>
</dbReference>
<dbReference type="Gene3D" id="2.30.29.30">
    <property type="entry name" value="Pleckstrin-homology domain (PH domain)/Phosphotyrosine-binding domain (PTB)"/>
    <property type="match status" value="1"/>
</dbReference>
<dbReference type="SMART" id="SM00461">
    <property type="entry name" value="WH1"/>
    <property type="match status" value="1"/>
</dbReference>
<feature type="region of interest" description="Disordered" evidence="2">
    <location>
        <begin position="241"/>
        <end position="540"/>
    </location>
</feature>
<feature type="compositionally biased region" description="Pro residues" evidence="2">
    <location>
        <begin position="477"/>
        <end position="487"/>
    </location>
</feature>
<dbReference type="RefSeq" id="XP_006961940.1">
    <property type="nucleotide sequence ID" value="XM_006961878.1"/>
</dbReference>
<feature type="domain" description="WH2" evidence="4">
    <location>
        <begin position="534"/>
        <end position="554"/>
    </location>
</feature>
<dbReference type="InterPro" id="IPR000697">
    <property type="entry name" value="WH1/EVH1_dom"/>
</dbReference>
<dbReference type="VEuPathDB" id="FungiDB:TRIREDRAFT_2241"/>
<feature type="compositionally biased region" description="Pro residues" evidence="2">
    <location>
        <begin position="354"/>
        <end position="364"/>
    </location>
</feature>
<accession>G0RAM9</accession>
<gene>
    <name evidence="5" type="ORF">TRIREDRAFT_2241</name>
</gene>
<dbReference type="PROSITE" id="PS50229">
    <property type="entry name" value="WH1"/>
    <property type="match status" value="1"/>
</dbReference>
<dbReference type="FunFam" id="2.30.29.30:FF:000281">
    <property type="entry name" value="Actin associated protein"/>
    <property type="match status" value="1"/>
</dbReference>
<dbReference type="InterPro" id="IPR033927">
    <property type="entry name" value="WASPfam_EVH1"/>
</dbReference>
<dbReference type="eggNOG" id="KOG3671">
    <property type="taxonomic scope" value="Eukaryota"/>
</dbReference>
<evidence type="ECO:0000256" key="1">
    <source>
        <dbReference type="ARBA" id="ARBA00022553"/>
    </source>
</evidence>
<dbReference type="AlphaFoldDB" id="G0RAM9"/>
<proteinExistence type="predicted"/>
<feature type="compositionally biased region" description="Pro residues" evidence="2">
    <location>
        <begin position="414"/>
        <end position="471"/>
    </location>
</feature>
<evidence type="ECO:0000313" key="5">
    <source>
        <dbReference type="EMBL" id="EGR51628.1"/>
    </source>
</evidence>
<dbReference type="GO" id="GO:0045010">
    <property type="term" value="P:actin nucleation"/>
    <property type="evidence" value="ECO:0007669"/>
    <property type="project" value="UniProtKB-ARBA"/>
</dbReference>
<feature type="region of interest" description="Disordered" evidence="2">
    <location>
        <begin position="562"/>
        <end position="613"/>
    </location>
</feature>
<sequence>MPSILSDDDKDTVKRFVPKQSNKIQAVAVAKLYVAYPNRSKWTYSGLQGAVVLANDLVGNTYWLKMVDISPSNRGVIWDQEIFDTWSYNQDRTFFHTFELEECLAGLSFVDEKEAKQFKKKMDEREKNASRATRATPFGGSAHASGGQKHSLLGNIFHRHSSVSMMPDTTTSNLSGFSHNSGSSVSFDDGRGGSEFALLDAFDPMWREHFGQDLSDKGLTDDFIKDNQEFIVDFLREEQAKLQSEAAPPPAPPAPPALPSPSTNGHAVRAPPPPPPAAAAAINSSPSARRAGPPPPPAPRRSGAKVEGDPSPPRAPSPPRPRFNAPPPLPDAGKFAHQVNERKKPAPAAAAPSVPGPPPPPRPAKTPIESEDQHHKFGVPPPFTGQRVPAPPSRGPVPPPPPPRGNDAAAPAPVALPPPLPPKVPSSSAPPLPPPSARPVPPPPAVSHVPPPPPPPVPVASSAPPPPPPLPAVSAPPSVPPPPPLPSPGIGGAAPPPPPPPPPPMPSAAHPPPPPPGPPPVPGAGTPLPQVDGGRMSLLGDIQKAGGIGALKKVDRSKINDRSAAAVGGSSGSSAPAPSLPAGGGMANALAAALQKRKDKVSKSDDEEEDDDW</sequence>
<dbReference type="GeneID" id="18484124"/>
<dbReference type="GO" id="GO:0030479">
    <property type="term" value="C:actin cortical patch"/>
    <property type="evidence" value="ECO:0007669"/>
    <property type="project" value="UniProtKB-ARBA"/>
</dbReference>
<dbReference type="OrthoDB" id="8963340at2759"/>
<dbReference type="Pfam" id="PF00568">
    <property type="entry name" value="WH1"/>
    <property type="match status" value="1"/>
</dbReference>
<feature type="compositionally biased region" description="Pro residues" evidence="2">
    <location>
        <begin position="247"/>
        <end position="259"/>
    </location>
</feature>
<dbReference type="InterPro" id="IPR003124">
    <property type="entry name" value="WH2_dom"/>
</dbReference>
<dbReference type="KEGG" id="tre:TRIREDRAFT_2241"/>
<dbReference type="CDD" id="cd01205">
    <property type="entry name" value="EVH1_WASP-like"/>
    <property type="match status" value="1"/>
</dbReference>
<reference evidence="5 6" key="1">
    <citation type="journal article" date="2008" name="Nat. Biotechnol.">
        <title>Genome sequencing and analysis of the biomass-degrading fungus Trichoderma reesei (syn. Hypocrea jecorina).</title>
        <authorList>
            <person name="Martinez D."/>
            <person name="Berka R.M."/>
            <person name="Henrissat B."/>
            <person name="Saloheimo M."/>
            <person name="Arvas M."/>
            <person name="Baker S.E."/>
            <person name="Chapman J."/>
            <person name="Chertkov O."/>
            <person name="Coutinho P.M."/>
            <person name="Cullen D."/>
            <person name="Danchin E.G."/>
            <person name="Grigoriev I.V."/>
            <person name="Harris P."/>
            <person name="Jackson M."/>
            <person name="Kubicek C.P."/>
            <person name="Han C.S."/>
            <person name="Ho I."/>
            <person name="Larrondo L.F."/>
            <person name="de Leon A.L."/>
            <person name="Magnuson J.K."/>
            <person name="Merino S."/>
            <person name="Misra M."/>
            <person name="Nelson B."/>
            <person name="Putnam N."/>
            <person name="Robbertse B."/>
            <person name="Salamov A.A."/>
            <person name="Schmoll M."/>
            <person name="Terry A."/>
            <person name="Thayer N."/>
            <person name="Westerholm-Parvinen A."/>
            <person name="Schoch C.L."/>
            <person name="Yao J."/>
            <person name="Barabote R."/>
            <person name="Nelson M.A."/>
            <person name="Detter C."/>
            <person name="Bruce D."/>
            <person name="Kuske C.R."/>
            <person name="Xie G."/>
            <person name="Richardson P."/>
            <person name="Rokhsar D.S."/>
            <person name="Lucas S.M."/>
            <person name="Rubin E.M."/>
            <person name="Dunn-Coleman N."/>
            <person name="Ward M."/>
            <person name="Brettin T.S."/>
        </authorList>
    </citation>
    <scope>NUCLEOTIDE SEQUENCE [LARGE SCALE GENOMIC DNA]</scope>
    <source>
        <strain evidence="5 6">QM6a</strain>
    </source>
</reference>
<dbReference type="HOGENOM" id="CLU_015385_1_1_1"/>
<keyword evidence="6" id="KW-1185">Reference proteome</keyword>
<keyword evidence="1" id="KW-0597">Phosphoprotein</keyword>
<dbReference type="GO" id="GO:0003779">
    <property type="term" value="F:actin binding"/>
    <property type="evidence" value="ECO:0007669"/>
    <property type="project" value="InterPro"/>
</dbReference>
<dbReference type="GO" id="GO:0071933">
    <property type="term" value="F:Arp2/3 complex binding"/>
    <property type="evidence" value="ECO:0007669"/>
    <property type="project" value="UniProtKB-ARBA"/>
</dbReference>